<keyword evidence="2" id="KW-1185">Reference proteome</keyword>
<dbReference type="AlphaFoldDB" id="A0A6A4FYU0"/>
<comment type="caution">
    <text evidence="1">The sequence shown here is derived from an EMBL/GenBank/DDBJ whole genome shotgun (WGS) entry which is preliminary data.</text>
</comment>
<accession>A0A6A4FYU0</accession>
<dbReference type="EMBL" id="QXFT01000333">
    <property type="protein sequence ID" value="KAE9346952.1"/>
    <property type="molecule type" value="Genomic_DNA"/>
</dbReference>
<reference evidence="1 2" key="1">
    <citation type="submission" date="2018-08" db="EMBL/GenBank/DDBJ databases">
        <title>Genomic investigation of the strawberry pathogen Phytophthora fragariae indicates pathogenicity is determined by transcriptional variation in three key races.</title>
        <authorList>
            <person name="Adams T.M."/>
            <person name="Armitage A.D."/>
            <person name="Sobczyk M.K."/>
            <person name="Bates H.J."/>
            <person name="Dunwell J.M."/>
            <person name="Nellist C.F."/>
            <person name="Harrison R.J."/>
        </authorList>
    </citation>
    <scope>NUCLEOTIDE SEQUENCE [LARGE SCALE GENOMIC DNA]</scope>
    <source>
        <strain evidence="1 2">SCRP333</strain>
    </source>
</reference>
<proteinExistence type="predicted"/>
<protein>
    <submittedName>
        <fullName evidence="1">Uncharacterized protein</fullName>
    </submittedName>
</protein>
<sequence>MLINGPVEWSEALLATGVKSNLLRNGYNSKMQVSAMSLGPTVAITRYTDADSTAGFARGILDQPSDSLVLHEENAGSDTMASRYRLVAWSSGSTEKSLLAIASATRAADTRITPFDEKPRSNLLIVENKAGQWSVTSIVELPHLTSPDLLVVQDMRVIVGSCLSPRLVVAHLDVSDRMEWTASLSGELELPPTHVCRGIYLAERSPFVDVASTERRKRATFFHASASLEPQPVFVATFKVPRRARGCTQESTAIATDKTAKSPADGGENKDLLELIFSKMTARFDDVDKKLQQLNTRFDDVDKKLQQLTARVEQK</sequence>
<dbReference type="Gene3D" id="3.90.20.10">
    <property type="match status" value="1"/>
</dbReference>
<gene>
    <name evidence="1" type="ORF">PR003_g7185</name>
</gene>
<organism evidence="1 2">
    <name type="scientific">Phytophthora rubi</name>
    <dbReference type="NCBI Taxonomy" id="129364"/>
    <lineage>
        <taxon>Eukaryota</taxon>
        <taxon>Sar</taxon>
        <taxon>Stramenopiles</taxon>
        <taxon>Oomycota</taxon>
        <taxon>Peronosporomycetes</taxon>
        <taxon>Peronosporales</taxon>
        <taxon>Peronosporaceae</taxon>
        <taxon>Phytophthora</taxon>
    </lineage>
</organism>
<name>A0A6A4FYU0_9STRA</name>
<dbReference type="Proteomes" id="UP000434957">
    <property type="component" value="Unassembled WGS sequence"/>
</dbReference>
<evidence type="ECO:0000313" key="2">
    <source>
        <dbReference type="Proteomes" id="UP000434957"/>
    </source>
</evidence>
<evidence type="ECO:0000313" key="1">
    <source>
        <dbReference type="EMBL" id="KAE9346952.1"/>
    </source>
</evidence>